<dbReference type="InterPro" id="IPR011778">
    <property type="entry name" value="Hydantoinase/dihydroPyrase"/>
</dbReference>
<dbReference type="RefSeq" id="WP_312709126.1">
    <property type="nucleotide sequence ID" value="NZ_JAKHEX010000002.1"/>
</dbReference>
<dbReference type="CDD" id="cd01314">
    <property type="entry name" value="D-HYD"/>
    <property type="match status" value="1"/>
</dbReference>
<comment type="caution">
    <text evidence="6">The sequence shown here is derived from an EMBL/GenBank/DDBJ whole genome shotgun (WGS) entry which is preliminary data.</text>
</comment>
<feature type="domain" description="Amidohydrolase-related" evidence="5">
    <location>
        <begin position="54"/>
        <end position="438"/>
    </location>
</feature>
<keyword evidence="4 6" id="KW-0378">Hydrolase</keyword>
<dbReference type="PANTHER" id="PTHR11647">
    <property type="entry name" value="HYDRANTOINASE/DIHYDROPYRIMIDINASE FAMILY MEMBER"/>
    <property type="match status" value="1"/>
</dbReference>
<evidence type="ECO:0000256" key="2">
    <source>
        <dbReference type="ARBA" id="ARBA00008829"/>
    </source>
</evidence>
<gene>
    <name evidence="6" type="primary">hydA</name>
    <name evidence="6" type="ORF">ACFFRE_07720</name>
</gene>
<keyword evidence="7" id="KW-1185">Reference proteome</keyword>
<dbReference type="NCBIfam" id="TIGR02033">
    <property type="entry name" value="D-hydantoinase"/>
    <property type="match status" value="1"/>
</dbReference>
<dbReference type="Pfam" id="PF01979">
    <property type="entry name" value="Amidohydro_1"/>
    <property type="match status" value="1"/>
</dbReference>
<keyword evidence="3" id="KW-0479">Metal-binding</keyword>
<dbReference type="Proteomes" id="UP001589788">
    <property type="component" value="Unassembled WGS sequence"/>
</dbReference>
<proteinExistence type="inferred from homology"/>
<dbReference type="InterPro" id="IPR006680">
    <property type="entry name" value="Amidohydro-rel"/>
</dbReference>
<dbReference type="Gene3D" id="2.30.40.10">
    <property type="entry name" value="Urease, subunit C, domain 1"/>
    <property type="match status" value="1"/>
</dbReference>
<name>A0ABV6C6T3_9ACTN</name>
<dbReference type="GO" id="GO:0004157">
    <property type="term" value="F:dihydropyrimidinase activity"/>
    <property type="evidence" value="ECO:0007669"/>
    <property type="project" value="UniProtKB-EC"/>
</dbReference>
<reference evidence="6 7" key="1">
    <citation type="submission" date="2024-09" db="EMBL/GenBank/DDBJ databases">
        <authorList>
            <person name="Sun Q."/>
            <person name="Mori K."/>
        </authorList>
    </citation>
    <scope>NUCLEOTIDE SEQUENCE [LARGE SCALE GENOMIC DNA]</scope>
    <source>
        <strain evidence="6 7">JCM 15389</strain>
    </source>
</reference>
<dbReference type="PANTHER" id="PTHR11647:SF1">
    <property type="entry name" value="COLLAPSIN RESPONSE MEDIATOR PROTEIN"/>
    <property type="match status" value="1"/>
</dbReference>
<protein>
    <submittedName>
        <fullName evidence="6">Dihydropyrimidinase</fullName>
        <ecNumber evidence="6">3.5.2.2</ecNumber>
    </submittedName>
</protein>
<accession>A0ABV6C6T3</accession>
<evidence type="ECO:0000256" key="4">
    <source>
        <dbReference type="ARBA" id="ARBA00022801"/>
    </source>
</evidence>
<evidence type="ECO:0000259" key="5">
    <source>
        <dbReference type="Pfam" id="PF01979"/>
    </source>
</evidence>
<dbReference type="InterPro" id="IPR050378">
    <property type="entry name" value="Metallo-dep_Hydrolases_sf"/>
</dbReference>
<dbReference type="EC" id="3.5.2.2" evidence="6"/>
<dbReference type="InterPro" id="IPR011059">
    <property type="entry name" value="Metal-dep_hydrolase_composite"/>
</dbReference>
<dbReference type="SUPFAM" id="SSF51556">
    <property type="entry name" value="Metallo-dependent hydrolases"/>
    <property type="match status" value="1"/>
</dbReference>
<evidence type="ECO:0000313" key="6">
    <source>
        <dbReference type="EMBL" id="MFC0082034.1"/>
    </source>
</evidence>
<evidence type="ECO:0000256" key="1">
    <source>
        <dbReference type="ARBA" id="ARBA00001947"/>
    </source>
</evidence>
<organism evidence="6 7">
    <name type="scientific">Aciditerrimonas ferrireducens</name>
    <dbReference type="NCBI Taxonomy" id="667306"/>
    <lineage>
        <taxon>Bacteria</taxon>
        <taxon>Bacillati</taxon>
        <taxon>Actinomycetota</taxon>
        <taxon>Acidimicrobiia</taxon>
        <taxon>Acidimicrobiales</taxon>
        <taxon>Acidimicrobiaceae</taxon>
        <taxon>Aciditerrimonas</taxon>
    </lineage>
</organism>
<dbReference type="SUPFAM" id="SSF51338">
    <property type="entry name" value="Composite domain of metallo-dependent hydrolases"/>
    <property type="match status" value="2"/>
</dbReference>
<dbReference type="Gene3D" id="3.20.20.140">
    <property type="entry name" value="Metal-dependent hydrolases"/>
    <property type="match status" value="1"/>
</dbReference>
<comment type="cofactor">
    <cofactor evidence="1">
        <name>Zn(2+)</name>
        <dbReference type="ChEBI" id="CHEBI:29105"/>
    </cofactor>
</comment>
<dbReference type="InterPro" id="IPR032466">
    <property type="entry name" value="Metal_Hydrolase"/>
</dbReference>
<sequence>MTLVVEGGQVVTPEGVVAADVVVAGEQVAGLVAPGQAGVLAGPGATRLDARGMLVLPGGVDVHTHLDMPLGELRSADDFASGTEAALVGGTTTVVDFCVQPRGQSPLAGLAEWRELAEGRAVCDYGFHAILSDPSEAALADLPALVAEGVSSVKVFTAYPGRLYADDGRILRTMQEAAALGMVCMVHAENGLAIDVLVAQALARGELGPAAHGTTRPSVLEGEATQRAICLAEVARCPLYVVHLSAAEALAAVRRARRRGQPVFAETCPQYLFLDEGLLGGPGGERFVCSPPLRSTRHQEALWRGLARGDLQTVATDHCPFCLAERAPWVGVDFSKIPNGLPGIEHRLDLLHQGVVEGRLTLERMVELAASTPARLFGLWPKKGSLLPGADADLVVYDPRSRQELSASRHHMAVDYSAYEGMVVTGVVRSVVQRGEVVVRDGRFVGRPGRGRYLPRPAGVLGWPTGTLADEGVEADKEA</sequence>
<dbReference type="EMBL" id="JBHLYQ010000065">
    <property type="protein sequence ID" value="MFC0082034.1"/>
    <property type="molecule type" value="Genomic_DNA"/>
</dbReference>
<evidence type="ECO:0000256" key="3">
    <source>
        <dbReference type="ARBA" id="ARBA00022723"/>
    </source>
</evidence>
<evidence type="ECO:0000313" key="7">
    <source>
        <dbReference type="Proteomes" id="UP001589788"/>
    </source>
</evidence>
<comment type="similarity">
    <text evidence="2">Belongs to the metallo-dependent hydrolases superfamily. Hydantoinase/dihydropyrimidinase family.</text>
</comment>